<evidence type="ECO:0000313" key="2">
    <source>
        <dbReference type="Proteomes" id="UP000503440"/>
    </source>
</evidence>
<dbReference type="AlphaFoldDB" id="A0A6C0Y776"/>
<reference evidence="1 2" key="1">
    <citation type="submission" date="2019-09" db="EMBL/GenBank/DDBJ databases">
        <title>Non-baumannii Acinetobacter spp. carrying blaNDM-1 isolated in China.</title>
        <authorList>
            <person name="Cui C."/>
            <person name="Chen C."/>
            <person name="Sun J."/>
            <person name="Liu Y."/>
        </authorList>
    </citation>
    <scope>NUCLEOTIDE SEQUENCE [LARGE SCALE GENOMIC DNA]</scope>
    <source>
        <strain evidence="1 2">B18</strain>
        <plasmid evidence="2">pb18-1</plasmid>
    </source>
</reference>
<geneLocation type="plasmid" evidence="2">
    <name>pb18-1</name>
</geneLocation>
<dbReference type="EMBL" id="CP044456">
    <property type="protein sequence ID" value="QIC71732.1"/>
    <property type="molecule type" value="Genomic_DNA"/>
</dbReference>
<keyword evidence="1" id="KW-0614">Plasmid</keyword>
<name>A0A6C0Y776_9GAMM</name>
<sequence>MKTIQMICYLKRHAYRDKLQRKNLINLISHCCMRHQDSLLMTTYLVEDFKGVLTGFWNTINNLKYAVKTELIFMISEDDVLEEIEVALKDYFVPNKLPIKVIYVPYHGEQSEQLIEQFEKLIYCNFADTGPADENGEPRIDASECIKELDASGMIGHRAVRCKITPEFDSAMSVYTERLDLLSQEENDEFFLSINAL</sequence>
<protein>
    <submittedName>
        <fullName evidence="1">Uncharacterized protein</fullName>
    </submittedName>
</protein>
<proteinExistence type="predicted"/>
<accession>A0A6C0Y776</accession>
<gene>
    <name evidence="1" type="ORF">FSC09_15165</name>
</gene>
<evidence type="ECO:0000313" key="1">
    <source>
        <dbReference type="EMBL" id="QIC71732.1"/>
    </source>
</evidence>
<dbReference type="RefSeq" id="WP_163146390.1">
    <property type="nucleotide sequence ID" value="NZ_CP044456.1"/>
</dbReference>
<dbReference type="Proteomes" id="UP000503440">
    <property type="component" value="Plasmid pB18-1"/>
</dbReference>
<organism evidence="1 2">
    <name type="scientific">Acinetobacter indicus</name>
    <dbReference type="NCBI Taxonomy" id="756892"/>
    <lineage>
        <taxon>Bacteria</taxon>
        <taxon>Pseudomonadati</taxon>
        <taxon>Pseudomonadota</taxon>
        <taxon>Gammaproteobacteria</taxon>
        <taxon>Moraxellales</taxon>
        <taxon>Moraxellaceae</taxon>
        <taxon>Acinetobacter</taxon>
    </lineage>
</organism>